<accession>A0A2P2NL83</accession>
<name>A0A2P2NL83_RHIMU</name>
<protein>
    <submittedName>
        <fullName evidence="1">Uncharacterized protein</fullName>
    </submittedName>
</protein>
<reference evidence="1" key="1">
    <citation type="submission" date="2018-02" db="EMBL/GenBank/DDBJ databases">
        <title>Rhizophora mucronata_Transcriptome.</title>
        <authorList>
            <person name="Meera S.P."/>
            <person name="Sreeshan A."/>
            <person name="Augustine A."/>
        </authorList>
    </citation>
    <scope>NUCLEOTIDE SEQUENCE</scope>
    <source>
        <tissue evidence="1">Leaf</tissue>
    </source>
</reference>
<dbReference type="EMBL" id="GGEC01062720">
    <property type="protein sequence ID" value="MBX43204.1"/>
    <property type="molecule type" value="Transcribed_RNA"/>
</dbReference>
<organism evidence="1">
    <name type="scientific">Rhizophora mucronata</name>
    <name type="common">Asiatic mangrove</name>
    <dbReference type="NCBI Taxonomy" id="61149"/>
    <lineage>
        <taxon>Eukaryota</taxon>
        <taxon>Viridiplantae</taxon>
        <taxon>Streptophyta</taxon>
        <taxon>Embryophyta</taxon>
        <taxon>Tracheophyta</taxon>
        <taxon>Spermatophyta</taxon>
        <taxon>Magnoliopsida</taxon>
        <taxon>eudicotyledons</taxon>
        <taxon>Gunneridae</taxon>
        <taxon>Pentapetalae</taxon>
        <taxon>rosids</taxon>
        <taxon>fabids</taxon>
        <taxon>Malpighiales</taxon>
        <taxon>Rhizophoraceae</taxon>
        <taxon>Rhizophora</taxon>
    </lineage>
</organism>
<dbReference type="AlphaFoldDB" id="A0A2P2NL83"/>
<evidence type="ECO:0000313" key="1">
    <source>
        <dbReference type="EMBL" id="MBX43204.1"/>
    </source>
</evidence>
<proteinExistence type="predicted"/>
<sequence length="40" mass="4682">MTRLQLIAMEVKQSLTLSKVHTRGIFYLRPIMETTFKVSI</sequence>